<organism evidence="1 2">
    <name type="scientific">Hymenobacter chitinivorans DSM 11115</name>
    <dbReference type="NCBI Taxonomy" id="1121954"/>
    <lineage>
        <taxon>Bacteria</taxon>
        <taxon>Pseudomonadati</taxon>
        <taxon>Bacteroidota</taxon>
        <taxon>Cytophagia</taxon>
        <taxon>Cytophagales</taxon>
        <taxon>Hymenobacteraceae</taxon>
        <taxon>Hymenobacter</taxon>
    </lineage>
</organism>
<dbReference type="AlphaFoldDB" id="A0A2M9BQP9"/>
<sequence length="209" mass="24015">MLSFFKKIFSGRHPAGPTSWQPLKRTAAQQRAHEQWVAQQVYLNWMGPFFKAYHFQKTGVCAKQLRVQLIKDEARQGALFFYDPSIGPGNFRHLFDFIRDQLIAQGYNAAVSDQRLVKHERYTESIEKHFLKPQPHDCTATGRCNQRFGNVTVDLVSINGQPGFIRFVANPYQDAIFTPAASFDSLMDTLFNLPPAPPEVQQLIKQYHK</sequence>
<reference evidence="1 2" key="1">
    <citation type="submission" date="2017-11" db="EMBL/GenBank/DDBJ databases">
        <title>Genomic Encyclopedia of Archaeal and Bacterial Type Strains, Phase II (KMG-II): From Individual Species to Whole Genera.</title>
        <authorList>
            <person name="Goeker M."/>
        </authorList>
    </citation>
    <scope>NUCLEOTIDE SEQUENCE [LARGE SCALE GENOMIC DNA]</scope>
    <source>
        <strain evidence="1 2">DSM 11115</strain>
    </source>
</reference>
<keyword evidence="2" id="KW-1185">Reference proteome</keyword>
<gene>
    <name evidence="1" type="ORF">CLV45_1683</name>
</gene>
<name>A0A2M9BQP9_9BACT</name>
<proteinExistence type="predicted"/>
<comment type="caution">
    <text evidence="1">The sequence shown here is derived from an EMBL/GenBank/DDBJ whole genome shotgun (WGS) entry which is preliminary data.</text>
</comment>
<dbReference type="RefSeq" id="WP_100335919.1">
    <property type="nucleotide sequence ID" value="NZ_PGFA01000001.1"/>
</dbReference>
<evidence type="ECO:0000313" key="1">
    <source>
        <dbReference type="EMBL" id="PJJ60258.1"/>
    </source>
</evidence>
<protein>
    <submittedName>
        <fullName evidence="1">Uncharacterized protein</fullName>
    </submittedName>
</protein>
<dbReference type="OrthoDB" id="1491962at2"/>
<accession>A0A2M9BQP9</accession>
<evidence type="ECO:0000313" key="2">
    <source>
        <dbReference type="Proteomes" id="UP000228535"/>
    </source>
</evidence>
<dbReference type="Proteomes" id="UP000228535">
    <property type="component" value="Unassembled WGS sequence"/>
</dbReference>
<dbReference type="EMBL" id="PGFA01000001">
    <property type="protein sequence ID" value="PJJ60258.1"/>
    <property type="molecule type" value="Genomic_DNA"/>
</dbReference>